<evidence type="ECO:0000313" key="3">
    <source>
        <dbReference type="Proteomes" id="UP000026961"/>
    </source>
</evidence>
<dbReference type="AlphaFoldDB" id="A0A0E0A912"/>
<reference evidence="2" key="2">
    <citation type="submission" date="2018-05" db="EMBL/GenBank/DDBJ databases">
        <title>OgluRS3 (Oryza glumaepatula Reference Sequence Version 3).</title>
        <authorList>
            <person name="Zhang J."/>
            <person name="Kudrna D."/>
            <person name="Lee S."/>
            <person name="Talag J."/>
            <person name="Welchert J."/>
            <person name="Wing R.A."/>
        </authorList>
    </citation>
    <scope>NUCLEOTIDE SEQUENCE [LARGE SCALE GENOMIC DNA]</scope>
</reference>
<accession>A0A0E0A912</accession>
<sequence>MGGNSDAGKYDPFEEQEAVNKTRPDQIYELLDTGFSLGNLTGHEVFQTTKGIDEGLAVHRKMDGCPHDLRANPPWLAVLVMEMEGLSFGQGVTIASPLFKKALISVDLGHLTYTCRGYRKLVSLGNCLLTKRRHACAVYLPSDIYMSN</sequence>
<dbReference type="HOGENOM" id="CLU_1761619_0_0_1"/>
<feature type="region of interest" description="Disordered" evidence="1">
    <location>
        <begin position="1"/>
        <end position="20"/>
    </location>
</feature>
<keyword evidence="3" id="KW-1185">Reference proteome</keyword>
<organism evidence="2">
    <name type="scientific">Oryza glumipatula</name>
    <dbReference type="NCBI Taxonomy" id="40148"/>
    <lineage>
        <taxon>Eukaryota</taxon>
        <taxon>Viridiplantae</taxon>
        <taxon>Streptophyta</taxon>
        <taxon>Embryophyta</taxon>
        <taxon>Tracheophyta</taxon>
        <taxon>Spermatophyta</taxon>
        <taxon>Magnoliopsida</taxon>
        <taxon>Liliopsida</taxon>
        <taxon>Poales</taxon>
        <taxon>Poaceae</taxon>
        <taxon>BOP clade</taxon>
        <taxon>Oryzoideae</taxon>
        <taxon>Oryzeae</taxon>
        <taxon>Oryzinae</taxon>
        <taxon>Oryza</taxon>
    </lineage>
</organism>
<evidence type="ECO:0000256" key="1">
    <source>
        <dbReference type="SAM" id="MobiDB-lite"/>
    </source>
</evidence>
<dbReference type="Gramene" id="OGLUM06G14180.1">
    <property type="protein sequence ID" value="OGLUM06G14180.1"/>
    <property type="gene ID" value="OGLUM06G14180"/>
</dbReference>
<evidence type="ECO:0000313" key="2">
    <source>
        <dbReference type="EnsemblPlants" id="OGLUM06G14180.1"/>
    </source>
</evidence>
<proteinExistence type="predicted"/>
<feature type="compositionally biased region" description="Basic and acidic residues" evidence="1">
    <location>
        <begin position="8"/>
        <end position="20"/>
    </location>
</feature>
<reference evidence="2" key="1">
    <citation type="submission" date="2015-04" db="UniProtKB">
        <authorList>
            <consortium name="EnsemblPlants"/>
        </authorList>
    </citation>
    <scope>IDENTIFICATION</scope>
</reference>
<dbReference type="EnsemblPlants" id="OGLUM06G14180.1">
    <property type="protein sequence ID" value="OGLUM06G14180.1"/>
    <property type="gene ID" value="OGLUM06G14180"/>
</dbReference>
<protein>
    <submittedName>
        <fullName evidence="2">Uncharacterized protein</fullName>
    </submittedName>
</protein>
<name>A0A0E0A912_9ORYZ</name>
<dbReference type="Proteomes" id="UP000026961">
    <property type="component" value="Chromosome 6"/>
</dbReference>